<dbReference type="EMBL" id="ABXV02000153">
    <property type="protein sequence ID" value="EFB70305.1"/>
    <property type="molecule type" value="Genomic_DNA"/>
</dbReference>
<organism evidence="1 2">
    <name type="scientific">Providencia rustigianii DSM 4541</name>
    <dbReference type="NCBI Taxonomy" id="500637"/>
    <lineage>
        <taxon>Bacteria</taxon>
        <taxon>Pseudomonadati</taxon>
        <taxon>Pseudomonadota</taxon>
        <taxon>Gammaproteobacteria</taxon>
        <taxon>Enterobacterales</taxon>
        <taxon>Morganellaceae</taxon>
        <taxon>Providencia</taxon>
    </lineage>
</organism>
<proteinExistence type="predicted"/>
<name>D1P8I0_9GAMM</name>
<dbReference type="STRING" id="500637.PROVRUST_08561"/>
<dbReference type="Proteomes" id="UP000005512">
    <property type="component" value="Unassembled WGS sequence"/>
</dbReference>
<evidence type="ECO:0000313" key="2">
    <source>
        <dbReference type="Proteomes" id="UP000005512"/>
    </source>
</evidence>
<keyword evidence="2" id="KW-1185">Reference proteome</keyword>
<protein>
    <submittedName>
        <fullName evidence="1">Uncharacterized protein</fullName>
    </submittedName>
</protein>
<comment type="caution">
    <text evidence="1">The sequence shown here is derived from an EMBL/GenBank/DDBJ whole genome shotgun (WGS) entry which is preliminary data.</text>
</comment>
<evidence type="ECO:0000313" key="1">
    <source>
        <dbReference type="EMBL" id="EFB70305.1"/>
    </source>
</evidence>
<sequence length="47" mass="5483">MLGSFWFKHLPRAKKTKAPSYVLPLTRGCLKPQQLDSVSFIYRSQEE</sequence>
<gene>
    <name evidence="1" type="ORF">PROVRUST_08561</name>
</gene>
<reference evidence="1" key="1">
    <citation type="submission" date="2009-12" db="EMBL/GenBank/DDBJ databases">
        <authorList>
            <person name="Weinstock G."/>
            <person name="Sodergren E."/>
            <person name="Clifton S."/>
            <person name="Fulton L."/>
            <person name="Fulton B."/>
            <person name="Courtney L."/>
            <person name="Fronick C."/>
            <person name="Harrison M."/>
            <person name="Strong C."/>
            <person name="Farmer C."/>
            <person name="Delahaunty K."/>
            <person name="Markovic C."/>
            <person name="Hall O."/>
            <person name="Minx P."/>
            <person name="Tomlinson C."/>
            <person name="Mitreva M."/>
            <person name="Nelson J."/>
            <person name="Hou S."/>
            <person name="Wollam A."/>
            <person name="Pepin K.H."/>
            <person name="Johnson M."/>
            <person name="Bhonagiri V."/>
            <person name="Nash W.E."/>
            <person name="Warren W."/>
            <person name="Chinwalla A."/>
            <person name="Mardis E.R."/>
            <person name="Wilson R.K."/>
        </authorList>
    </citation>
    <scope>NUCLEOTIDE SEQUENCE [LARGE SCALE GENOMIC DNA]</scope>
    <source>
        <strain evidence="1">DSM 4541</strain>
    </source>
</reference>
<dbReference type="AlphaFoldDB" id="D1P8I0"/>
<dbReference type="HOGENOM" id="CLU_3172058_0_0_6"/>
<accession>D1P8I0</accession>